<keyword evidence="6" id="KW-0406">Ion transport</keyword>
<comment type="subcellular location">
    <subcellularLocation>
        <location evidence="1">Cell inner membrane</location>
        <topology evidence="1">Multi-pass membrane protein</topology>
    </subcellularLocation>
    <subcellularLocation>
        <location evidence="6">Cell membrane</location>
        <topology evidence="6">Multi-pass membrane protein</topology>
    </subcellularLocation>
</comment>
<protein>
    <recommendedName>
        <fullName evidence="6">Na(+)/H(+) antiporter NhaA</fullName>
    </recommendedName>
    <alternativeName>
        <fullName evidence="6">Sodium/proton antiporter NhaA</fullName>
    </alternativeName>
</protein>
<proteinExistence type="inferred from homology"/>
<feature type="transmembrane region" description="Helical" evidence="6">
    <location>
        <begin position="315"/>
        <end position="335"/>
    </location>
</feature>
<dbReference type="Proteomes" id="UP001597532">
    <property type="component" value="Unassembled WGS sequence"/>
</dbReference>
<feature type="transmembrane region" description="Helical" evidence="6">
    <location>
        <begin position="414"/>
        <end position="435"/>
    </location>
</feature>
<keyword evidence="6" id="KW-0739">Sodium transport</keyword>
<gene>
    <name evidence="6 7" type="primary">nhaA</name>
    <name evidence="7" type="ORF">ACFS1K_01645</name>
</gene>
<keyword evidence="5 6" id="KW-0472">Membrane</keyword>
<evidence type="ECO:0000256" key="5">
    <source>
        <dbReference type="ARBA" id="ARBA00023136"/>
    </source>
</evidence>
<feature type="transmembrane region" description="Helical" evidence="6">
    <location>
        <begin position="165"/>
        <end position="186"/>
    </location>
</feature>
<organism evidence="7 8">
    <name type="scientific">Arenibacter antarcticus</name>
    <dbReference type="NCBI Taxonomy" id="2040469"/>
    <lineage>
        <taxon>Bacteria</taxon>
        <taxon>Pseudomonadati</taxon>
        <taxon>Bacteroidota</taxon>
        <taxon>Flavobacteriia</taxon>
        <taxon>Flavobacteriales</taxon>
        <taxon>Flavobacteriaceae</taxon>
        <taxon>Arenibacter</taxon>
    </lineage>
</organism>
<comment type="function">
    <text evidence="6">Na(+)/H(+) antiporter that extrudes sodium in exchange for external protons.</text>
</comment>
<keyword evidence="2 6" id="KW-1003">Cell membrane</keyword>
<keyword evidence="8" id="KW-1185">Reference proteome</keyword>
<reference evidence="8" key="1">
    <citation type="journal article" date="2019" name="Int. J. Syst. Evol. Microbiol.">
        <title>The Global Catalogue of Microorganisms (GCM) 10K type strain sequencing project: providing services to taxonomists for standard genome sequencing and annotation.</title>
        <authorList>
            <consortium name="The Broad Institute Genomics Platform"/>
            <consortium name="The Broad Institute Genome Sequencing Center for Infectious Disease"/>
            <person name="Wu L."/>
            <person name="Ma J."/>
        </authorList>
    </citation>
    <scope>NUCLEOTIDE SEQUENCE [LARGE SCALE GENOMIC DNA]</scope>
    <source>
        <strain evidence="8">KCTC 52924</strain>
    </source>
</reference>
<dbReference type="InterPro" id="IPR023171">
    <property type="entry name" value="Na/H_antiporter_dom_sf"/>
</dbReference>
<comment type="similarity">
    <text evidence="6">Belongs to the NhaA Na(+)/H(+) (TC 2.A.33) antiporter family.</text>
</comment>
<name>A0ABW5VC32_9FLAO</name>
<dbReference type="InterPro" id="IPR004670">
    <property type="entry name" value="NhaA"/>
</dbReference>
<dbReference type="PANTHER" id="PTHR30341">
    <property type="entry name" value="SODIUM ION/PROTON ANTIPORTER NHAA-RELATED"/>
    <property type="match status" value="1"/>
</dbReference>
<evidence type="ECO:0000256" key="2">
    <source>
        <dbReference type="ARBA" id="ARBA00022475"/>
    </source>
</evidence>
<keyword evidence="6" id="KW-0915">Sodium</keyword>
<feature type="transmembrane region" description="Helical" evidence="6">
    <location>
        <begin position="107"/>
        <end position="127"/>
    </location>
</feature>
<evidence type="ECO:0000256" key="6">
    <source>
        <dbReference type="HAMAP-Rule" id="MF_01844"/>
    </source>
</evidence>
<keyword evidence="3 6" id="KW-0812">Transmembrane</keyword>
<feature type="transmembrane region" description="Helical" evidence="6">
    <location>
        <begin position="27"/>
        <end position="46"/>
    </location>
</feature>
<evidence type="ECO:0000313" key="7">
    <source>
        <dbReference type="EMBL" id="MFD2788459.1"/>
    </source>
</evidence>
<keyword evidence="6" id="KW-0050">Antiport</keyword>
<evidence type="ECO:0000313" key="8">
    <source>
        <dbReference type="Proteomes" id="UP001597532"/>
    </source>
</evidence>
<comment type="catalytic activity">
    <reaction evidence="6">
        <text>Na(+)(in) + 2 H(+)(out) = Na(+)(out) + 2 H(+)(in)</text>
        <dbReference type="Rhea" id="RHEA:29251"/>
        <dbReference type="ChEBI" id="CHEBI:15378"/>
        <dbReference type="ChEBI" id="CHEBI:29101"/>
    </reaction>
</comment>
<feature type="transmembrane region" description="Helical" evidence="6">
    <location>
        <begin position="139"/>
        <end position="156"/>
    </location>
</feature>
<dbReference type="Gene3D" id="1.20.1530.10">
    <property type="entry name" value="Na+/H+ antiporter like domain"/>
    <property type="match status" value="1"/>
</dbReference>
<dbReference type="Pfam" id="PF06965">
    <property type="entry name" value="Na_H_antiport_1"/>
    <property type="match status" value="1"/>
</dbReference>
<sequence length="441" mass="48070">MVGEKRYPIDKVTNPIQKFMQQQKSGGIVLIISVVIALILANSSWSEFYFSFFEQKLGFQFEGEPFLNYSLLHWINDGLMAVFFFVLGLELKREIVGGELSNPRKALLPIGAAIGGVIVPAVIYILLNSTGEASNGWGIPMATDIAFALGILYLLGDKIPLSLKVFLTALAIIDDLIAVMVIAFFYTSDISMISLSIGLGFVLIMFIGNKMGIRNILFYAILGIAGVWTAFLLSGVHATIASVLAAFTIPADMRIKESTYVKKMQTYLEKFKSADPNHNIPTLTHEQIHILDGIKEDTKKIIPPLQRLEHGMHPFVTFFIIPVFALANAGVSIAIDIEQLFSTNVAIGVALGLIIGKIVGVVGFTLLMVKLKVAPLPHGMSVRNLFGIGFLASIGFTMSLFITSLAFTSEVYMVQAKIGIFVASIIGAVIGYMILKKQPAQ</sequence>
<feature type="transmembrane region" description="Helical" evidence="6">
    <location>
        <begin position="192"/>
        <end position="209"/>
    </location>
</feature>
<feature type="transmembrane region" description="Helical" evidence="6">
    <location>
        <begin position="347"/>
        <end position="369"/>
    </location>
</feature>
<dbReference type="RefSeq" id="WP_251807204.1">
    <property type="nucleotide sequence ID" value="NZ_CP166679.1"/>
</dbReference>
<dbReference type="EMBL" id="JBHUOK010000003">
    <property type="protein sequence ID" value="MFD2788459.1"/>
    <property type="molecule type" value="Genomic_DNA"/>
</dbReference>
<keyword evidence="6" id="KW-0813">Transport</keyword>
<feature type="transmembrane region" description="Helical" evidence="6">
    <location>
        <begin position="216"/>
        <end position="233"/>
    </location>
</feature>
<feature type="transmembrane region" description="Helical" evidence="6">
    <location>
        <begin position="66"/>
        <end position="87"/>
    </location>
</feature>
<dbReference type="HAMAP" id="MF_01844">
    <property type="entry name" value="NhaA"/>
    <property type="match status" value="1"/>
</dbReference>
<evidence type="ECO:0000256" key="4">
    <source>
        <dbReference type="ARBA" id="ARBA00022989"/>
    </source>
</evidence>
<feature type="transmembrane region" description="Helical" evidence="6">
    <location>
        <begin position="381"/>
        <end position="402"/>
    </location>
</feature>
<dbReference type="PANTHER" id="PTHR30341:SF0">
    <property type="entry name" value="NA(+)_H(+) ANTIPORTER NHAA"/>
    <property type="match status" value="1"/>
</dbReference>
<comment type="caution">
    <text evidence="7">The sequence shown here is derived from an EMBL/GenBank/DDBJ whole genome shotgun (WGS) entry which is preliminary data.</text>
</comment>
<evidence type="ECO:0000256" key="3">
    <source>
        <dbReference type="ARBA" id="ARBA00022692"/>
    </source>
</evidence>
<dbReference type="NCBIfam" id="TIGR00773">
    <property type="entry name" value="NhaA"/>
    <property type="match status" value="1"/>
</dbReference>
<accession>A0ABW5VC32</accession>
<keyword evidence="4 6" id="KW-1133">Transmembrane helix</keyword>
<evidence type="ECO:0000256" key="1">
    <source>
        <dbReference type="ARBA" id="ARBA00004429"/>
    </source>
</evidence>